<evidence type="ECO:0000259" key="9">
    <source>
        <dbReference type="PROSITE" id="PS50862"/>
    </source>
</evidence>
<dbReference type="RefSeq" id="WP_071904953.1">
    <property type="nucleotide sequence ID" value="NZ_MPIN01000024.1"/>
</dbReference>
<evidence type="ECO:0000256" key="6">
    <source>
        <dbReference type="ARBA" id="ARBA00022946"/>
    </source>
</evidence>
<evidence type="ECO:0000256" key="7">
    <source>
        <dbReference type="ARBA" id="ARBA00023146"/>
    </source>
</evidence>
<accession>A0A1L9AVD2</accession>
<name>A0A1L9AVD2_9BACT</name>
<evidence type="ECO:0000256" key="3">
    <source>
        <dbReference type="ARBA" id="ARBA00022741"/>
    </source>
</evidence>
<dbReference type="InterPro" id="IPR036690">
    <property type="entry name" value="Fdx_antiC-bd_sf"/>
</dbReference>
<dbReference type="PROSITE" id="PS51447">
    <property type="entry name" value="FDX_ACB"/>
    <property type="match status" value="1"/>
</dbReference>
<dbReference type="GO" id="GO:0005524">
    <property type="term" value="F:ATP binding"/>
    <property type="evidence" value="ECO:0007669"/>
    <property type="project" value="UniProtKB-KW"/>
</dbReference>
<dbReference type="GO" id="GO:0000049">
    <property type="term" value="F:tRNA binding"/>
    <property type="evidence" value="ECO:0007669"/>
    <property type="project" value="InterPro"/>
</dbReference>
<sequence>MSVRILSIDAVRRALSIRDLTDPSSGPHALQRLIDDVLAALREAWRCDVRPHRRSPIVSVSDNYDRLRYPPGGAARDERYTRYVCDTALLRTQTSAMIPPLLRQLATSPQSPEDVLLACPGLVYRRDCIDRLHTGEPHQMDLWRVRRGAPLGVEELRHMVETVVRALLPGREWRITPARHPYTTDGLQIDVRQGGEWVEVGECGLAHPELLAESGLDTAHTSGLAMGLGMDRILMLRKGLDDIRLLRAEDPRIRSQMLDLEPYREVSSMPAVRRDLSLVLEGDATSEELGDVVRAALGPQAEVVEAVEVRSETPYEALPPAAVERLGISPGQKNVLLRVVLRALDRSLTHAECNELRDRIYAALHRGSAWQWASASATPP</sequence>
<protein>
    <recommendedName>
        <fullName evidence="8">Phenylalanyl-tRNA synthetase</fullName>
    </recommendedName>
</protein>
<dbReference type="Pfam" id="PF01409">
    <property type="entry name" value="tRNA-synt_2d"/>
    <property type="match status" value="1"/>
</dbReference>
<keyword evidence="5" id="KW-0648">Protein biosynthesis</keyword>
<reference evidence="11 12" key="2">
    <citation type="submission" date="2016-12" db="EMBL/GenBank/DDBJ databases">
        <title>Draft Genome Sequence of Cystobacter ferrugineus Strain Cbfe23.</title>
        <authorList>
            <person name="Akbar S."/>
            <person name="Dowd S.E."/>
            <person name="Stevens D.C."/>
        </authorList>
    </citation>
    <scope>NUCLEOTIDE SEQUENCE [LARGE SCALE GENOMIC DNA]</scope>
    <source>
        <strain evidence="11 12">Cbfe23</strain>
    </source>
</reference>
<keyword evidence="3" id="KW-0547">Nucleotide-binding</keyword>
<reference evidence="12" key="1">
    <citation type="submission" date="2016-11" db="EMBL/GenBank/DDBJ databases">
        <authorList>
            <person name="Shukria A."/>
            <person name="Stevens D.C."/>
        </authorList>
    </citation>
    <scope>NUCLEOTIDE SEQUENCE [LARGE SCALE GENOMIC DNA]</scope>
    <source>
        <strain evidence="12">Cbfe23</strain>
    </source>
</reference>
<evidence type="ECO:0000256" key="4">
    <source>
        <dbReference type="ARBA" id="ARBA00022840"/>
    </source>
</evidence>
<dbReference type="EMBL" id="MPIN01000024">
    <property type="protein sequence ID" value="OJH33967.1"/>
    <property type="molecule type" value="Genomic_DNA"/>
</dbReference>
<keyword evidence="7" id="KW-0030">Aminoacyl-tRNA synthetase</keyword>
<organism evidence="11 12">
    <name type="scientific">Cystobacter ferrugineus</name>
    <dbReference type="NCBI Taxonomy" id="83449"/>
    <lineage>
        <taxon>Bacteria</taxon>
        <taxon>Pseudomonadati</taxon>
        <taxon>Myxococcota</taxon>
        <taxon>Myxococcia</taxon>
        <taxon>Myxococcales</taxon>
        <taxon>Cystobacterineae</taxon>
        <taxon>Archangiaceae</taxon>
        <taxon>Cystobacter</taxon>
    </lineage>
</organism>
<gene>
    <name evidence="11" type="ORF">BON30_45755</name>
</gene>
<dbReference type="Gene3D" id="3.30.930.10">
    <property type="entry name" value="Bira Bifunctional Protein, Domain 2"/>
    <property type="match status" value="1"/>
</dbReference>
<dbReference type="Gene3D" id="3.30.70.380">
    <property type="entry name" value="Ferrodoxin-fold anticodon-binding domain"/>
    <property type="match status" value="1"/>
</dbReference>
<dbReference type="SMART" id="SM00896">
    <property type="entry name" value="FDX-ACB"/>
    <property type="match status" value="1"/>
</dbReference>
<dbReference type="InterPro" id="IPR005121">
    <property type="entry name" value="Fdx_antiC-bd"/>
</dbReference>
<keyword evidence="6" id="KW-0809">Transit peptide</keyword>
<dbReference type="GO" id="GO:0006412">
    <property type="term" value="P:translation"/>
    <property type="evidence" value="ECO:0007669"/>
    <property type="project" value="UniProtKB-KW"/>
</dbReference>
<evidence type="ECO:0000256" key="5">
    <source>
        <dbReference type="ARBA" id="ARBA00022917"/>
    </source>
</evidence>
<comment type="similarity">
    <text evidence="1">Belongs to the class-II aminoacyl-tRNA synthetase family.</text>
</comment>
<evidence type="ECO:0000313" key="12">
    <source>
        <dbReference type="Proteomes" id="UP000182229"/>
    </source>
</evidence>
<comment type="caution">
    <text evidence="11">The sequence shown here is derived from an EMBL/GenBank/DDBJ whole genome shotgun (WGS) entry which is preliminary data.</text>
</comment>
<dbReference type="PROSITE" id="PS50862">
    <property type="entry name" value="AA_TRNA_LIGASE_II"/>
    <property type="match status" value="1"/>
</dbReference>
<keyword evidence="12" id="KW-1185">Reference proteome</keyword>
<evidence type="ECO:0000256" key="8">
    <source>
        <dbReference type="ARBA" id="ARBA00031194"/>
    </source>
</evidence>
<dbReference type="InterPro" id="IPR045864">
    <property type="entry name" value="aa-tRNA-synth_II/BPL/LPL"/>
</dbReference>
<evidence type="ECO:0000259" key="10">
    <source>
        <dbReference type="PROSITE" id="PS51447"/>
    </source>
</evidence>
<dbReference type="Pfam" id="PF03147">
    <property type="entry name" value="FDX-ACB"/>
    <property type="match status" value="1"/>
</dbReference>
<dbReference type="SUPFAM" id="SSF54991">
    <property type="entry name" value="Anticodon-binding domain of PheRS"/>
    <property type="match status" value="1"/>
</dbReference>
<evidence type="ECO:0000256" key="1">
    <source>
        <dbReference type="ARBA" id="ARBA00008226"/>
    </source>
</evidence>
<dbReference type="AlphaFoldDB" id="A0A1L9AVD2"/>
<dbReference type="GO" id="GO:0043039">
    <property type="term" value="P:tRNA aminoacylation"/>
    <property type="evidence" value="ECO:0007669"/>
    <property type="project" value="InterPro"/>
</dbReference>
<dbReference type="STRING" id="83449.BON30_45755"/>
<keyword evidence="4" id="KW-0067">ATP-binding</keyword>
<dbReference type="SUPFAM" id="SSF55681">
    <property type="entry name" value="Class II aaRS and biotin synthetases"/>
    <property type="match status" value="1"/>
</dbReference>
<dbReference type="InterPro" id="IPR006195">
    <property type="entry name" value="aa-tRNA-synth_II"/>
</dbReference>
<dbReference type="InterPro" id="IPR002319">
    <property type="entry name" value="Phenylalanyl-tRNA_Synthase"/>
</dbReference>
<dbReference type="Proteomes" id="UP000182229">
    <property type="component" value="Unassembled WGS sequence"/>
</dbReference>
<keyword evidence="2" id="KW-0436">Ligase</keyword>
<feature type="domain" description="FDX-ACB" evidence="10">
    <location>
        <begin position="267"/>
        <end position="378"/>
    </location>
</feature>
<evidence type="ECO:0000256" key="2">
    <source>
        <dbReference type="ARBA" id="ARBA00022598"/>
    </source>
</evidence>
<dbReference type="GO" id="GO:0004812">
    <property type="term" value="F:aminoacyl-tRNA ligase activity"/>
    <property type="evidence" value="ECO:0007669"/>
    <property type="project" value="UniProtKB-KW"/>
</dbReference>
<feature type="domain" description="Aminoacyl-transfer RNA synthetases class-II family profile" evidence="9">
    <location>
        <begin position="121"/>
        <end position="251"/>
    </location>
</feature>
<evidence type="ECO:0000313" key="11">
    <source>
        <dbReference type="EMBL" id="OJH33967.1"/>
    </source>
</evidence>
<proteinExistence type="inferred from homology"/>